<evidence type="ECO:0000313" key="2">
    <source>
        <dbReference type="EMBL" id="KAF0309800.1"/>
    </source>
</evidence>
<dbReference type="Proteomes" id="UP000440578">
    <property type="component" value="Unassembled WGS sequence"/>
</dbReference>
<keyword evidence="4" id="KW-1185">Reference proteome</keyword>
<feature type="region of interest" description="Disordered" evidence="1">
    <location>
        <begin position="41"/>
        <end position="61"/>
    </location>
</feature>
<evidence type="ECO:0000256" key="1">
    <source>
        <dbReference type="SAM" id="MobiDB-lite"/>
    </source>
</evidence>
<comment type="caution">
    <text evidence="3">The sequence shown here is derived from an EMBL/GenBank/DDBJ whole genome shotgun (WGS) entry which is preliminary data.</text>
</comment>
<evidence type="ECO:0000313" key="3">
    <source>
        <dbReference type="EMBL" id="KAF0312827.1"/>
    </source>
</evidence>
<evidence type="ECO:0000313" key="4">
    <source>
        <dbReference type="Proteomes" id="UP000440578"/>
    </source>
</evidence>
<dbReference type="AlphaFoldDB" id="A0A6A4X0J9"/>
<accession>A0A6A4X0J9</accession>
<proteinExistence type="predicted"/>
<reference evidence="3 4" key="1">
    <citation type="submission" date="2019-07" db="EMBL/GenBank/DDBJ databases">
        <title>Draft genome assembly of a fouling barnacle, Amphibalanus amphitrite (Darwin, 1854): The first reference genome for Thecostraca.</title>
        <authorList>
            <person name="Kim W."/>
        </authorList>
    </citation>
    <scope>NUCLEOTIDE SEQUENCE [LARGE SCALE GENOMIC DNA]</scope>
    <source>
        <strain evidence="3">SNU_AA5</strain>
        <tissue evidence="3">Soma without cirri and trophi</tissue>
    </source>
</reference>
<protein>
    <submittedName>
        <fullName evidence="3">Uncharacterized protein</fullName>
    </submittedName>
</protein>
<name>A0A6A4X0J9_AMPAM</name>
<gene>
    <name evidence="3" type="ORF">FJT64_016496</name>
    <name evidence="2" type="ORF">FJT64_019115</name>
</gene>
<dbReference type="EMBL" id="VIIS01000374">
    <property type="protein sequence ID" value="KAF0309800.1"/>
    <property type="molecule type" value="Genomic_DNA"/>
</dbReference>
<organism evidence="3 4">
    <name type="scientific">Amphibalanus amphitrite</name>
    <name type="common">Striped barnacle</name>
    <name type="synonym">Balanus amphitrite</name>
    <dbReference type="NCBI Taxonomy" id="1232801"/>
    <lineage>
        <taxon>Eukaryota</taxon>
        <taxon>Metazoa</taxon>
        <taxon>Ecdysozoa</taxon>
        <taxon>Arthropoda</taxon>
        <taxon>Crustacea</taxon>
        <taxon>Multicrustacea</taxon>
        <taxon>Cirripedia</taxon>
        <taxon>Thoracica</taxon>
        <taxon>Thoracicalcarea</taxon>
        <taxon>Balanomorpha</taxon>
        <taxon>Balanoidea</taxon>
        <taxon>Balanidae</taxon>
        <taxon>Amphibalaninae</taxon>
        <taxon>Amphibalanus</taxon>
    </lineage>
</organism>
<sequence length="164" mass="19153">MIGGRIIVVQDDLELRWQQYLEALGKLIDYELSMAADSRKEAKRARRDRKVEAYQNDPGTESRARVRERGLHWLREMQEFWFQACEDDPESVARLSAQVLYILSNLFQGQRTQVFAEVTVSEFRQGQSTEHGRFVEHQGGRTKDEHRSAVAFLKAEAELTKFYL</sequence>
<dbReference type="EMBL" id="VIIS01000132">
    <property type="protein sequence ID" value="KAF0312827.1"/>
    <property type="molecule type" value="Genomic_DNA"/>
</dbReference>